<dbReference type="InterPro" id="IPR013087">
    <property type="entry name" value="Znf_C2H2_type"/>
</dbReference>
<evidence type="ECO:0000256" key="8">
    <source>
        <dbReference type="ARBA" id="ARBA00023242"/>
    </source>
</evidence>
<dbReference type="Proteomes" id="UP001142055">
    <property type="component" value="Chromosome 2"/>
</dbReference>
<dbReference type="SUPFAM" id="SSF57667">
    <property type="entry name" value="beta-beta-alpha zinc fingers"/>
    <property type="match status" value="2"/>
</dbReference>
<accession>A0A9Q0M537</accession>
<evidence type="ECO:0000313" key="13">
    <source>
        <dbReference type="Proteomes" id="UP001142055"/>
    </source>
</evidence>
<dbReference type="GO" id="GO:0045944">
    <property type="term" value="P:positive regulation of transcription by RNA polymerase II"/>
    <property type="evidence" value="ECO:0007669"/>
    <property type="project" value="UniProtKB-ARBA"/>
</dbReference>
<dbReference type="InterPro" id="IPR050329">
    <property type="entry name" value="GLI_C2H2-zinc-finger"/>
</dbReference>
<dbReference type="PANTHER" id="PTHR19818">
    <property type="entry name" value="ZINC FINGER PROTEIN ZIC AND GLI"/>
    <property type="match status" value="1"/>
</dbReference>
<dbReference type="FunFam" id="3.30.160.60:FF:000032">
    <property type="entry name" value="Krueppel-like factor 4"/>
    <property type="match status" value="1"/>
</dbReference>
<evidence type="ECO:0000256" key="1">
    <source>
        <dbReference type="ARBA" id="ARBA00004123"/>
    </source>
</evidence>
<dbReference type="AlphaFoldDB" id="A0A9Q0M537"/>
<dbReference type="Pfam" id="PF00096">
    <property type="entry name" value="zf-C2H2"/>
    <property type="match status" value="1"/>
</dbReference>
<feature type="domain" description="C2H2-type" evidence="11">
    <location>
        <begin position="101"/>
        <end position="128"/>
    </location>
</feature>
<name>A0A9Q0M537_BLOTA</name>
<evidence type="ECO:0000256" key="6">
    <source>
        <dbReference type="ARBA" id="ARBA00023015"/>
    </source>
</evidence>
<keyword evidence="4 9" id="KW-0863">Zinc-finger</keyword>
<reference evidence="12" key="1">
    <citation type="submission" date="2022-12" db="EMBL/GenBank/DDBJ databases">
        <title>Genome assemblies of Blomia tropicalis.</title>
        <authorList>
            <person name="Cui Y."/>
        </authorList>
    </citation>
    <scope>NUCLEOTIDE SEQUENCE</scope>
    <source>
        <tissue evidence="12">Adult mites</tissue>
    </source>
</reference>
<dbReference type="Pfam" id="PF23611">
    <property type="entry name" value="zf-C2H2_16"/>
    <property type="match status" value="1"/>
</dbReference>
<feature type="region of interest" description="Disordered" evidence="10">
    <location>
        <begin position="1"/>
        <end position="39"/>
    </location>
</feature>
<evidence type="ECO:0000256" key="4">
    <source>
        <dbReference type="ARBA" id="ARBA00022771"/>
    </source>
</evidence>
<dbReference type="InterPro" id="IPR056438">
    <property type="entry name" value="Znf-C2H2_CTCF"/>
</dbReference>
<dbReference type="GO" id="GO:0000978">
    <property type="term" value="F:RNA polymerase II cis-regulatory region sequence-specific DNA binding"/>
    <property type="evidence" value="ECO:0007669"/>
    <property type="project" value="TreeGrafter"/>
</dbReference>
<keyword evidence="13" id="KW-1185">Reference proteome</keyword>
<evidence type="ECO:0000256" key="2">
    <source>
        <dbReference type="ARBA" id="ARBA00022723"/>
    </source>
</evidence>
<feature type="compositionally biased region" description="Gly residues" evidence="10">
    <location>
        <begin position="320"/>
        <end position="335"/>
    </location>
</feature>
<dbReference type="GO" id="GO:0008270">
    <property type="term" value="F:zinc ion binding"/>
    <property type="evidence" value="ECO:0007669"/>
    <property type="project" value="UniProtKB-KW"/>
</dbReference>
<comment type="caution">
    <text evidence="12">The sequence shown here is derived from an EMBL/GenBank/DDBJ whole genome shotgun (WGS) entry which is preliminary data.</text>
</comment>
<dbReference type="Gene3D" id="3.30.160.60">
    <property type="entry name" value="Classic Zinc Finger"/>
    <property type="match status" value="4"/>
</dbReference>
<dbReference type="InterPro" id="IPR036236">
    <property type="entry name" value="Znf_C2H2_sf"/>
</dbReference>
<dbReference type="SMART" id="SM00355">
    <property type="entry name" value="ZnF_C2H2"/>
    <property type="match status" value="5"/>
</dbReference>
<keyword evidence="2" id="KW-0479">Metal-binding</keyword>
<proteinExistence type="predicted"/>
<feature type="domain" description="C2H2-type" evidence="11">
    <location>
        <begin position="159"/>
        <end position="190"/>
    </location>
</feature>
<evidence type="ECO:0000259" key="11">
    <source>
        <dbReference type="PROSITE" id="PS50157"/>
    </source>
</evidence>
<feature type="region of interest" description="Disordered" evidence="10">
    <location>
        <begin position="307"/>
        <end position="352"/>
    </location>
</feature>
<feature type="compositionally biased region" description="Polar residues" evidence="10">
    <location>
        <begin position="1"/>
        <end position="14"/>
    </location>
</feature>
<keyword evidence="8" id="KW-0539">Nucleus</keyword>
<keyword evidence="3" id="KW-0677">Repeat</keyword>
<feature type="domain" description="C2H2-type" evidence="11">
    <location>
        <begin position="129"/>
        <end position="158"/>
    </location>
</feature>
<dbReference type="PROSITE" id="PS00028">
    <property type="entry name" value="ZINC_FINGER_C2H2_1"/>
    <property type="match status" value="1"/>
</dbReference>
<evidence type="ECO:0000256" key="3">
    <source>
        <dbReference type="ARBA" id="ARBA00022737"/>
    </source>
</evidence>
<evidence type="ECO:0000313" key="12">
    <source>
        <dbReference type="EMBL" id="KAJ6219300.1"/>
    </source>
</evidence>
<evidence type="ECO:0000256" key="7">
    <source>
        <dbReference type="ARBA" id="ARBA00023163"/>
    </source>
</evidence>
<dbReference type="GO" id="GO:0005634">
    <property type="term" value="C:nucleus"/>
    <property type="evidence" value="ECO:0007669"/>
    <property type="project" value="UniProtKB-SubCell"/>
</dbReference>
<sequence>MTTHQNLSHQSSSNRNRKGPRVQTSSSKRNHINSNTTFNTQALELPTVTTNGMKNIEHFIEKTLIEGKNWYRCKWQQCSYCTARSDSIVRHMRKHTGDRPYKCWFCSYATIQSSALKIHMRRHTGERPYVCKYENCGKRFAVLNTLVVHERTHTGYKPYKCSYGNSCNYSSSDRCKLVQHMRKTHHIEMDTAKILQMNPTISGNQTQQHNTSAFPMNGNPSTSAGVNHHQLHNSNSLTLLSNAMSPSSLLSSSLASVNYNPFSVQSSSHMMGGNPMASGMSHSMKNDSSSSFLPLNFLTVMSSNENVQNAGNTTNHSGTTGSGAGNNSGSGGGVGRTTKRKVPSQRKVSNSSKLYQSMIDQSTLSAVKREENSIKRVMLLVDKRMTNNRTSYTCKWPNCGYDTTRSILVSDHSNVIYVNMVQYNVVR</sequence>
<dbReference type="GO" id="GO:0000981">
    <property type="term" value="F:DNA-binding transcription factor activity, RNA polymerase II-specific"/>
    <property type="evidence" value="ECO:0007669"/>
    <property type="project" value="TreeGrafter"/>
</dbReference>
<dbReference type="PANTHER" id="PTHR19818:SF159">
    <property type="entry name" value="C2H2-TYPE DOMAIN-CONTAINING PROTEIN"/>
    <property type="match status" value="1"/>
</dbReference>
<organism evidence="12 13">
    <name type="scientific">Blomia tropicalis</name>
    <name type="common">Mite</name>
    <dbReference type="NCBI Taxonomy" id="40697"/>
    <lineage>
        <taxon>Eukaryota</taxon>
        <taxon>Metazoa</taxon>
        <taxon>Ecdysozoa</taxon>
        <taxon>Arthropoda</taxon>
        <taxon>Chelicerata</taxon>
        <taxon>Arachnida</taxon>
        <taxon>Acari</taxon>
        <taxon>Acariformes</taxon>
        <taxon>Sarcoptiformes</taxon>
        <taxon>Astigmata</taxon>
        <taxon>Glycyphagoidea</taxon>
        <taxon>Echimyopodidae</taxon>
        <taxon>Blomia</taxon>
    </lineage>
</organism>
<keyword evidence="5" id="KW-0862">Zinc</keyword>
<dbReference type="PROSITE" id="PS50157">
    <property type="entry name" value="ZINC_FINGER_C2H2_2"/>
    <property type="match status" value="4"/>
</dbReference>
<dbReference type="EMBL" id="JAPWDV010000002">
    <property type="protein sequence ID" value="KAJ6219300.1"/>
    <property type="molecule type" value="Genomic_DNA"/>
</dbReference>
<keyword evidence="7" id="KW-0804">Transcription</keyword>
<protein>
    <recommendedName>
        <fullName evidence="11">C2H2-type domain-containing protein</fullName>
    </recommendedName>
</protein>
<evidence type="ECO:0000256" key="5">
    <source>
        <dbReference type="ARBA" id="ARBA00022833"/>
    </source>
</evidence>
<feature type="domain" description="C2H2-type" evidence="11">
    <location>
        <begin position="71"/>
        <end position="100"/>
    </location>
</feature>
<dbReference type="FunFam" id="3.30.160.60:FF:000125">
    <property type="entry name" value="Putative zinc finger protein 143"/>
    <property type="match status" value="1"/>
</dbReference>
<comment type="subcellular location">
    <subcellularLocation>
        <location evidence="1">Nucleus</location>
    </subcellularLocation>
</comment>
<feature type="compositionally biased region" description="Polar residues" evidence="10">
    <location>
        <begin position="22"/>
        <end position="39"/>
    </location>
</feature>
<evidence type="ECO:0000256" key="9">
    <source>
        <dbReference type="PROSITE-ProRule" id="PRU00042"/>
    </source>
</evidence>
<keyword evidence="6" id="KW-0805">Transcription regulation</keyword>
<gene>
    <name evidence="12" type="ORF">RDWZM_005112</name>
</gene>
<evidence type="ECO:0000256" key="10">
    <source>
        <dbReference type="SAM" id="MobiDB-lite"/>
    </source>
</evidence>